<comment type="subcellular location">
    <subcellularLocation>
        <location evidence="1">Cell membrane</location>
        <topology evidence="1">Multi-pass membrane protein</topology>
    </subcellularLocation>
</comment>
<organism evidence="10 11">
    <name type="scientific">Syntrophomonas wolfei subsp. wolfei (strain DSM 2245B / Goettingen)</name>
    <dbReference type="NCBI Taxonomy" id="335541"/>
    <lineage>
        <taxon>Bacteria</taxon>
        <taxon>Bacillati</taxon>
        <taxon>Bacillota</taxon>
        <taxon>Clostridia</taxon>
        <taxon>Eubacteriales</taxon>
        <taxon>Syntrophomonadaceae</taxon>
        <taxon>Syntrophomonas</taxon>
    </lineage>
</organism>
<dbReference type="InterPro" id="IPR013525">
    <property type="entry name" value="ABC2_TM"/>
</dbReference>
<evidence type="ECO:0000256" key="8">
    <source>
        <dbReference type="SAM" id="Phobius"/>
    </source>
</evidence>
<dbReference type="HOGENOM" id="CLU_039483_8_4_9"/>
<comment type="similarity">
    <text evidence="2">Belongs to the ABC-2 integral membrane protein family.</text>
</comment>
<dbReference type="PANTHER" id="PTHR30294:SF29">
    <property type="entry name" value="MULTIDRUG ABC TRANSPORTER PERMEASE YBHS-RELATED"/>
    <property type="match status" value="1"/>
</dbReference>
<dbReference type="RefSeq" id="WP_011639643.1">
    <property type="nucleotide sequence ID" value="NC_008346.1"/>
</dbReference>
<evidence type="ECO:0000256" key="4">
    <source>
        <dbReference type="ARBA" id="ARBA00022475"/>
    </source>
</evidence>
<keyword evidence="4" id="KW-1003">Cell membrane</keyword>
<keyword evidence="5 8" id="KW-0812">Transmembrane</keyword>
<feature type="transmembrane region" description="Helical" evidence="8">
    <location>
        <begin position="238"/>
        <end position="257"/>
    </location>
</feature>
<feature type="transmembrane region" description="Helical" evidence="8">
    <location>
        <begin position="296"/>
        <end position="316"/>
    </location>
</feature>
<evidence type="ECO:0000256" key="1">
    <source>
        <dbReference type="ARBA" id="ARBA00004651"/>
    </source>
</evidence>
<evidence type="ECO:0000256" key="6">
    <source>
        <dbReference type="ARBA" id="ARBA00022989"/>
    </source>
</evidence>
<dbReference type="Pfam" id="PF12698">
    <property type="entry name" value="ABC2_membrane_3"/>
    <property type="match status" value="1"/>
</dbReference>
<dbReference type="InterPro" id="IPR051449">
    <property type="entry name" value="ABC-2_transporter_component"/>
</dbReference>
<keyword evidence="11" id="KW-1185">Reference proteome</keyword>
<dbReference type="InterPro" id="IPR047817">
    <property type="entry name" value="ABC2_TM_bact-type"/>
</dbReference>
<evidence type="ECO:0000256" key="7">
    <source>
        <dbReference type="ARBA" id="ARBA00023136"/>
    </source>
</evidence>
<feature type="transmembrane region" description="Helical" evidence="8">
    <location>
        <begin position="264"/>
        <end position="290"/>
    </location>
</feature>
<sequence>MKQLWNISHYEFLHILKDPILFIIVFIAPLFYCGLFGVVYFSAILEDVPLAIVDQDQTVLSRELLAAFANDSSFRLVEGVDSYEELEEGMRSGSLRAGIVIPRGFEQKLYQRSPSELLAVYDASNLIWGFNSRKFIREVINDFTTRHAAAYLLSAGCSPREMEALINSVECNISPWYNPNFSYTNFLFMGLMMIAVHQLSIFGVCLSVTREKERKSWVHFVYTMVPAWKIALGKTLPYLIINFFNYALVLFVSSRFVQVKIEGSVGLLILLGVLYLLAITFAGFIVSVHAPNSLQATRYLMLLSLPLIMISGYTWPKAYMPDIINLVAALFPSTWMTLGFRLVSIKNLGLDLMWPTLLVLSGMALLAIFFALSFKKESVIRVDDALSINGGYSYPRKVNRLRALRQQIGAKHLSC</sequence>
<dbReference type="Proteomes" id="UP000001968">
    <property type="component" value="Chromosome"/>
</dbReference>
<dbReference type="EMBL" id="CP000448">
    <property type="protein sequence ID" value="ABI67534.1"/>
    <property type="molecule type" value="Genomic_DNA"/>
</dbReference>
<evidence type="ECO:0000256" key="2">
    <source>
        <dbReference type="ARBA" id="ARBA00007783"/>
    </source>
</evidence>
<proteinExistence type="inferred from homology"/>
<dbReference type="GO" id="GO:0005886">
    <property type="term" value="C:plasma membrane"/>
    <property type="evidence" value="ECO:0007669"/>
    <property type="project" value="UniProtKB-SubCell"/>
</dbReference>
<evidence type="ECO:0000313" key="10">
    <source>
        <dbReference type="EMBL" id="ABI67534.1"/>
    </source>
</evidence>
<keyword evidence="3" id="KW-0813">Transport</keyword>
<evidence type="ECO:0000256" key="3">
    <source>
        <dbReference type="ARBA" id="ARBA00022448"/>
    </source>
</evidence>
<feature type="domain" description="ABC transmembrane type-2" evidence="9">
    <location>
        <begin position="150"/>
        <end position="378"/>
    </location>
</feature>
<feature type="transmembrane region" description="Helical" evidence="8">
    <location>
        <begin position="352"/>
        <end position="372"/>
    </location>
</feature>
<keyword evidence="6 8" id="KW-1133">Transmembrane helix</keyword>
<evidence type="ECO:0000256" key="5">
    <source>
        <dbReference type="ARBA" id="ARBA00022692"/>
    </source>
</evidence>
<keyword evidence="7 8" id="KW-0472">Membrane</keyword>
<feature type="transmembrane region" description="Helical" evidence="8">
    <location>
        <begin position="186"/>
        <end position="209"/>
    </location>
</feature>
<accession>Q0B0H0</accession>
<gene>
    <name evidence="10" type="ordered locus">Swol_0182</name>
</gene>
<dbReference type="eggNOG" id="COG0842">
    <property type="taxonomic scope" value="Bacteria"/>
</dbReference>
<feature type="transmembrane region" description="Helical" evidence="8">
    <location>
        <begin position="323"/>
        <end position="340"/>
    </location>
</feature>
<dbReference type="AlphaFoldDB" id="Q0B0H0"/>
<name>Q0B0H0_SYNWW</name>
<dbReference type="PROSITE" id="PS51012">
    <property type="entry name" value="ABC_TM2"/>
    <property type="match status" value="1"/>
</dbReference>
<dbReference type="PANTHER" id="PTHR30294">
    <property type="entry name" value="MEMBRANE COMPONENT OF ABC TRANSPORTER YHHJ-RELATED"/>
    <property type="match status" value="1"/>
</dbReference>
<protein>
    <submittedName>
        <fullName evidence="10">ABC-type multidrug transport system permease component</fullName>
    </submittedName>
</protein>
<evidence type="ECO:0000313" key="11">
    <source>
        <dbReference type="Proteomes" id="UP000001968"/>
    </source>
</evidence>
<reference evidence="11" key="1">
    <citation type="journal article" date="2010" name="Environ. Microbiol.">
        <title>The genome of Syntrophomonas wolfei: new insights into syntrophic metabolism and biohydrogen production.</title>
        <authorList>
            <person name="Sieber J.R."/>
            <person name="Sims D.R."/>
            <person name="Han C."/>
            <person name="Kim E."/>
            <person name="Lykidis A."/>
            <person name="Lapidus A.L."/>
            <person name="McDonnald E."/>
            <person name="Rohlin L."/>
            <person name="Culley D.E."/>
            <person name="Gunsalus R."/>
            <person name="McInerney M.J."/>
        </authorList>
    </citation>
    <scope>NUCLEOTIDE SEQUENCE [LARGE SCALE GENOMIC DNA]</scope>
    <source>
        <strain evidence="11">DSM 2245B / Goettingen</strain>
    </source>
</reference>
<dbReference type="KEGG" id="swo:Swol_0182"/>
<dbReference type="OrthoDB" id="9788252at2"/>
<dbReference type="GO" id="GO:0140359">
    <property type="term" value="F:ABC-type transporter activity"/>
    <property type="evidence" value="ECO:0007669"/>
    <property type="project" value="InterPro"/>
</dbReference>
<evidence type="ECO:0000259" key="9">
    <source>
        <dbReference type="PROSITE" id="PS51012"/>
    </source>
</evidence>
<feature type="transmembrane region" description="Helical" evidence="8">
    <location>
        <begin position="20"/>
        <end position="41"/>
    </location>
</feature>
<dbReference type="STRING" id="335541.Swol_0182"/>
<dbReference type="Gene3D" id="3.40.1710.10">
    <property type="entry name" value="abc type-2 transporter like domain"/>
    <property type="match status" value="1"/>
</dbReference>